<evidence type="ECO:0000256" key="3">
    <source>
        <dbReference type="ARBA" id="ARBA00022475"/>
    </source>
</evidence>
<keyword evidence="7 9" id="KW-0472">Membrane</keyword>
<dbReference type="Pfam" id="PF04143">
    <property type="entry name" value="Sulf_transp"/>
    <property type="match status" value="1"/>
</dbReference>
<dbReference type="Proteomes" id="UP000516105">
    <property type="component" value="Chromosome"/>
</dbReference>
<keyword evidence="5 9" id="KW-0812">Transmembrane</keyword>
<evidence type="ECO:0000256" key="5">
    <source>
        <dbReference type="ARBA" id="ARBA00022692"/>
    </source>
</evidence>
<evidence type="ECO:0000256" key="2">
    <source>
        <dbReference type="ARBA" id="ARBA00022448"/>
    </source>
</evidence>
<keyword evidence="6 9" id="KW-1133">Transmembrane helix</keyword>
<evidence type="ECO:0000256" key="8">
    <source>
        <dbReference type="ARBA" id="ARBA00035655"/>
    </source>
</evidence>
<dbReference type="InterPro" id="IPR007272">
    <property type="entry name" value="Sulf_transp_TsuA/YedE"/>
</dbReference>
<feature type="transmembrane region" description="Helical" evidence="9">
    <location>
        <begin position="84"/>
        <end position="100"/>
    </location>
</feature>
<dbReference type="PANTHER" id="PTHR30574:SF1">
    <property type="entry name" value="SULPHUR TRANSPORT DOMAIN-CONTAINING PROTEIN"/>
    <property type="match status" value="1"/>
</dbReference>
<feature type="transmembrane region" description="Helical" evidence="9">
    <location>
        <begin position="53"/>
        <end position="72"/>
    </location>
</feature>
<keyword evidence="2" id="KW-0813">Transport</keyword>
<proteinExistence type="inferred from homology"/>
<evidence type="ECO:0000256" key="7">
    <source>
        <dbReference type="ARBA" id="ARBA00023136"/>
    </source>
</evidence>
<feature type="transmembrane region" description="Helical" evidence="9">
    <location>
        <begin position="120"/>
        <end position="141"/>
    </location>
</feature>
<evidence type="ECO:0000256" key="9">
    <source>
        <dbReference type="SAM" id="Phobius"/>
    </source>
</evidence>
<keyword evidence="4" id="KW-0997">Cell inner membrane</keyword>
<name>A0ABX6T4X7_9SPHN</name>
<evidence type="ECO:0000256" key="4">
    <source>
        <dbReference type="ARBA" id="ARBA00022519"/>
    </source>
</evidence>
<evidence type="ECO:0000313" key="10">
    <source>
        <dbReference type="EMBL" id="QNP44932.1"/>
    </source>
</evidence>
<reference evidence="10 11" key="1">
    <citation type="submission" date="2020-08" db="EMBL/GenBank/DDBJ databases">
        <title>Genome sequence of Sphingomonas sediminicola KACC 15039T.</title>
        <authorList>
            <person name="Hyun D.-W."/>
            <person name="Bae J.-W."/>
        </authorList>
    </citation>
    <scope>NUCLEOTIDE SEQUENCE [LARGE SCALE GENOMIC DNA]</scope>
    <source>
        <strain evidence="10 11">KACC 15039</strain>
    </source>
</reference>
<organism evidence="10 11">
    <name type="scientific">Sphingomonas sediminicola</name>
    <dbReference type="NCBI Taxonomy" id="386874"/>
    <lineage>
        <taxon>Bacteria</taxon>
        <taxon>Pseudomonadati</taxon>
        <taxon>Pseudomonadota</taxon>
        <taxon>Alphaproteobacteria</taxon>
        <taxon>Sphingomonadales</taxon>
        <taxon>Sphingomonadaceae</taxon>
        <taxon>Sphingomonas</taxon>
    </lineage>
</organism>
<evidence type="ECO:0000256" key="1">
    <source>
        <dbReference type="ARBA" id="ARBA00004429"/>
    </source>
</evidence>
<evidence type="ECO:0000313" key="11">
    <source>
        <dbReference type="Proteomes" id="UP000516105"/>
    </source>
</evidence>
<evidence type="ECO:0000256" key="6">
    <source>
        <dbReference type="ARBA" id="ARBA00022989"/>
    </source>
</evidence>
<comment type="similarity">
    <text evidence="8">Belongs to the TsuA/YedE (TC 9.B.102) family.</text>
</comment>
<accession>A0ABX6T4X7</accession>
<dbReference type="EMBL" id="CP060782">
    <property type="protein sequence ID" value="QNP44932.1"/>
    <property type="molecule type" value="Genomic_DNA"/>
</dbReference>
<feature type="transmembrane region" description="Helical" evidence="9">
    <location>
        <begin position="7"/>
        <end position="33"/>
    </location>
</feature>
<sequence length="143" mass="14378">MLEPLSPVFAIGGGLLIGGAAALLLMLTGRIAGVSGMFATVMRIADAGPPWKLATAFILGLPIGAAITSLLVRRPDIEVKSSMPLLIAAGLLVGFGTRLGNGCTSGHGVCGIGRLSPRSIAATLTFMAAAIATVFITRHVLGA</sequence>
<protein>
    <submittedName>
        <fullName evidence="10">YeeE/YedE family protein</fullName>
    </submittedName>
</protein>
<gene>
    <name evidence="10" type="ORF">H9L14_09365</name>
</gene>
<comment type="subcellular location">
    <subcellularLocation>
        <location evidence="1">Cell inner membrane</location>
        <topology evidence="1">Multi-pass membrane protein</topology>
    </subcellularLocation>
</comment>
<dbReference type="PANTHER" id="PTHR30574">
    <property type="entry name" value="INNER MEMBRANE PROTEIN YEDE"/>
    <property type="match status" value="1"/>
</dbReference>
<dbReference type="RefSeq" id="WP_187707889.1">
    <property type="nucleotide sequence ID" value="NZ_CP060782.1"/>
</dbReference>
<keyword evidence="11" id="KW-1185">Reference proteome</keyword>
<keyword evidence="3" id="KW-1003">Cell membrane</keyword>